<feature type="coiled-coil region" evidence="2">
    <location>
        <begin position="145"/>
        <end position="176"/>
    </location>
</feature>
<keyword evidence="5" id="KW-1185">Reference proteome</keyword>
<dbReference type="GO" id="GO:0008270">
    <property type="term" value="F:zinc ion binding"/>
    <property type="evidence" value="ECO:0007669"/>
    <property type="project" value="UniProtKB-KW"/>
</dbReference>
<dbReference type="GO" id="GO:0061630">
    <property type="term" value="F:ubiquitin protein ligase activity"/>
    <property type="evidence" value="ECO:0007669"/>
    <property type="project" value="TreeGrafter"/>
</dbReference>
<proteinExistence type="predicted"/>
<keyword evidence="1" id="KW-0862">Zinc</keyword>
<evidence type="ECO:0000313" key="5">
    <source>
        <dbReference type="Proteomes" id="UP000507470"/>
    </source>
</evidence>
<evidence type="ECO:0000259" key="3">
    <source>
        <dbReference type="PROSITE" id="PS50119"/>
    </source>
</evidence>
<gene>
    <name evidence="4" type="ORF">MCOR_11477</name>
</gene>
<dbReference type="SUPFAM" id="SSF101898">
    <property type="entry name" value="NHL repeat"/>
    <property type="match status" value="1"/>
</dbReference>
<evidence type="ECO:0000313" key="4">
    <source>
        <dbReference type="EMBL" id="CAC5373877.1"/>
    </source>
</evidence>
<dbReference type="InterPro" id="IPR047153">
    <property type="entry name" value="TRIM45/56/19-like"/>
</dbReference>
<organism evidence="4 5">
    <name type="scientific">Mytilus coruscus</name>
    <name type="common">Sea mussel</name>
    <dbReference type="NCBI Taxonomy" id="42192"/>
    <lineage>
        <taxon>Eukaryota</taxon>
        <taxon>Metazoa</taxon>
        <taxon>Spiralia</taxon>
        <taxon>Lophotrochozoa</taxon>
        <taxon>Mollusca</taxon>
        <taxon>Bivalvia</taxon>
        <taxon>Autobranchia</taxon>
        <taxon>Pteriomorphia</taxon>
        <taxon>Mytilida</taxon>
        <taxon>Mytiloidea</taxon>
        <taxon>Mytilidae</taxon>
        <taxon>Mytilinae</taxon>
        <taxon>Mytilus</taxon>
    </lineage>
</organism>
<dbReference type="EMBL" id="CACVKT020001976">
    <property type="protein sequence ID" value="CAC5373877.1"/>
    <property type="molecule type" value="Genomic_DNA"/>
</dbReference>
<evidence type="ECO:0000256" key="2">
    <source>
        <dbReference type="SAM" id="Coils"/>
    </source>
</evidence>
<keyword evidence="2" id="KW-0175">Coiled coil</keyword>
<dbReference type="Proteomes" id="UP000507470">
    <property type="component" value="Unassembled WGS sequence"/>
</dbReference>
<dbReference type="InterPro" id="IPR011042">
    <property type="entry name" value="6-blade_b-propeller_TolB-like"/>
</dbReference>
<dbReference type="OrthoDB" id="6101668at2759"/>
<reference evidence="4 5" key="1">
    <citation type="submission" date="2020-06" db="EMBL/GenBank/DDBJ databases">
        <authorList>
            <person name="Li R."/>
            <person name="Bekaert M."/>
        </authorList>
    </citation>
    <scope>NUCLEOTIDE SEQUENCE [LARGE SCALE GENOMIC DNA]</scope>
    <source>
        <strain evidence="5">wild</strain>
    </source>
</reference>
<dbReference type="AlphaFoldDB" id="A0A6J8AU11"/>
<keyword evidence="1" id="KW-0479">Metal-binding</keyword>
<dbReference type="CDD" id="cd19757">
    <property type="entry name" value="Bbox1"/>
    <property type="match status" value="1"/>
</dbReference>
<protein>
    <recommendedName>
        <fullName evidence="3">B box-type domain-containing protein</fullName>
    </recommendedName>
</protein>
<name>A0A6J8AU11_MYTCO</name>
<dbReference type="Gene3D" id="2.120.10.30">
    <property type="entry name" value="TolB, C-terminal domain"/>
    <property type="match status" value="2"/>
</dbReference>
<feature type="domain" description="B box-type" evidence="3">
    <location>
        <begin position="18"/>
        <end position="65"/>
    </location>
</feature>
<dbReference type="PROSITE" id="PS50119">
    <property type="entry name" value="ZF_BBOX"/>
    <property type="match status" value="1"/>
</dbReference>
<keyword evidence="1" id="KW-0863">Zinc-finger</keyword>
<dbReference type="InterPro" id="IPR000315">
    <property type="entry name" value="Znf_B-box"/>
</dbReference>
<accession>A0A6J8AU11</accession>
<evidence type="ECO:0000256" key="1">
    <source>
        <dbReference type="PROSITE-ProRule" id="PRU00024"/>
    </source>
</evidence>
<sequence length="715" mass="81434">MLDVKKPNRSIQVEMSSKTCEPCHFHGSLKNADFWCTNCEEMLCKECRKHHQSSKATRGHHLCTVQEYEFMESHPFKVPSRCNTHNKKYDAYCITHEQPCCIICVTSCHGGCAGVVAFEDALKGFQSKTALSDLDERLNNFSINVDNFQRSRERVLSDLEQQKERIEHVITEKRRGINEYLDKIEDRLRGELKSKYNKCISDVKIQADRIKQKQGKIEEIKSNFEQVKEKKTGVQLFLATGEIHAMILEQENFVENIYESLHKYDMSVTFDDTANNLLMALPNFGSIHITESSCRISVILGPSKTPLVDVPWIFKPVQLRQKKKISVKKGDNGLYINSGVIIGDGRIVLTDKYNNRLIVYAESGVFQRDIPLSCSPWDVTEVEKSHVAVSLPDSSLVEVVDINKGKIVNKFNISGQCSGISFTGENICVAVAGDGIQVLDMKGHKVKTLPVDVTRETFMTGDIDKLYYTHYTTHTVHCTTIDHEQVYKFNHDELNFPQDLSVDGEGHVFVTGFISNTLLCVSPDGQHRQVLLRQSDGLNSPTAVFFDKKRKDIRLQKTSVITGHPPSQDICLYRTSASTKHPSLLDIRLHKTSVITVHSPSQDIRLYRTSAFTRHLSLQDIRLHKTSVFTGHSHPQDIHHYWTFAFTRHPSLQYIRLHKTSVIIGHPPSQDIRLHKTSVITGHSSSRDIRHYMTFAFTRHPSLQNIRPHETSVIT</sequence>
<dbReference type="PANTHER" id="PTHR25462">
    <property type="entry name" value="BONUS, ISOFORM C-RELATED"/>
    <property type="match status" value="1"/>
</dbReference>
<dbReference type="PANTHER" id="PTHR25462:SF296">
    <property type="entry name" value="MEIOTIC P26, ISOFORM F"/>
    <property type="match status" value="1"/>
</dbReference>
<dbReference type="Gene3D" id="3.30.160.60">
    <property type="entry name" value="Classic Zinc Finger"/>
    <property type="match status" value="1"/>
</dbReference>